<accession>A0A918F9Q0</accession>
<evidence type="ECO:0000256" key="7">
    <source>
        <dbReference type="RuleBase" id="RU363032"/>
    </source>
</evidence>
<dbReference type="GO" id="GO:0005886">
    <property type="term" value="C:plasma membrane"/>
    <property type="evidence" value="ECO:0007669"/>
    <property type="project" value="UniProtKB-SubCell"/>
</dbReference>
<feature type="transmembrane region" description="Helical" evidence="7">
    <location>
        <begin position="12"/>
        <end position="34"/>
    </location>
</feature>
<keyword evidence="10" id="KW-1185">Reference proteome</keyword>
<feature type="domain" description="ABC transmembrane type-1" evidence="8">
    <location>
        <begin position="68"/>
        <end position="261"/>
    </location>
</feature>
<keyword evidence="3" id="KW-1003">Cell membrane</keyword>
<evidence type="ECO:0000256" key="6">
    <source>
        <dbReference type="ARBA" id="ARBA00023136"/>
    </source>
</evidence>
<feature type="transmembrane region" description="Helical" evidence="7">
    <location>
        <begin position="102"/>
        <end position="124"/>
    </location>
</feature>
<evidence type="ECO:0000313" key="10">
    <source>
        <dbReference type="Proteomes" id="UP000610303"/>
    </source>
</evidence>
<dbReference type="PANTHER" id="PTHR43744">
    <property type="entry name" value="ABC TRANSPORTER PERMEASE PROTEIN MG189-RELATED-RELATED"/>
    <property type="match status" value="1"/>
</dbReference>
<evidence type="ECO:0000313" key="9">
    <source>
        <dbReference type="EMBL" id="GGR14619.1"/>
    </source>
</evidence>
<comment type="subcellular location">
    <subcellularLocation>
        <location evidence="1 7">Cell membrane</location>
        <topology evidence="1 7">Multi-pass membrane protein</topology>
    </subcellularLocation>
</comment>
<feature type="transmembrane region" description="Helical" evidence="7">
    <location>
        <begin position="67"/>
        <end position="90"/>
    </location>
</feature>
<dbReference type="CDD" id="cd06261">
    <property type="entry name" value="TM_PBP2"/>
    <property type="match status" value="1"/>
</dbReference>
<gene>
    <name evidence="9" type="ORF">GCM10010196_04060</name>
</gene>
<evidence type="ECO:0000256" key="5">
    <source>
        <dbReference type="ARBA" id="ARBA00022989"/>
    </source>
</evidence>
<keyword evidence="2 7" id="KW-0813">Transport</keyword>
<dbReference type="InterPro" id="IPR000515">
    <property type="entry name" value="MetI-like"/>
</dbReference>
<name>A0A918F9Q0_AGRME</name>
<sequence>MRIRRSEQLLGLLLLIVGALLALLPFLSIVLLALTPSGERTGGGGLPSSLTLENFATAWTRGGFGQALWSSLVVAVAVVLGASLVSVLAGYAFSTMRFPGRFVLLGILLVGLVMPYEGIIVPLYYLLEGMGLLNTYWALILPQIATSVSLGVLWMRTAYANVPRSLGEAASIDGAGRWATLWRVYVPVSAPAIATLGTLLFLYTWNEFLMALVLVPQNPDVQTAPLALSFFAGSTRNFDPSVTAAAAVIVALPILVVYAIFQRRFITGVVAGAVKE</sequence>
<keyword evidence="5 7" id="KW-1133">Transmembrane helix</keyword>
<evidence type="ECO:0000256" key="1">
    <source>
        <dbReference type="ARBA" id="ARBA00004651"/>
    </source>
</evidence>
<dbReference type="AlphaFoldDB" id="A0A918F9Q0"/>
<reference evidence="9" key="2">
    <citation type="submission" date="2020-09" db="EMBL/GenBank/DDBJ databases">
        <authorList>
            <person name="Sun Q."/>
            <person name="Ohkuma M."/>
        </authorList>
    </citation>
    <scope>NUCLEOTIDE SEQUENCE</scope>
    <source>
        <strain evidence="9">JCM 3346</strain>
    </source>
</reference>
<comment type="caution">
    <text evidence="9">The sequence shown here is derived from an EMBL/GenBank/DDBJ whole genome shotgun (WGS) entry which is preliminary data.</text>
</comment>
<evidence type="ECO:0000256" key="3">
    <source>
        <dbReference type="ARBA" id="ARBA00022475"/>
    </source>
</evidence>
<reference evidence="9" key="1">
    <citation type="journal article" date="2014" name="Int. J. Syst. Evol. Microbiol.">
        <title>Complete genome sequence of Corynebacterium casei LMG S-19264T (=DSM 44701T), isolated from a smear-ripened cheese.</title>
        <authorList>
            <consortium name="US DOE Joint Genome Institute (JGI-PGF)"/>
            <person name="Walter F."/>
            <person name="Albersmeier A."/>
            <person name="Kalinowski J."/>
            <person name="Ruckert C."/>
        </authorList>
    </citation>
    <scope>NUCLEOTIDE SEQUENCE</scope>
    <source>
        <strain evidence="9">JCM 3346</strain>
    </source>
</reference>
<dbReference type="GO" id="GO:0055085">
    <property type="term" value="P:transmembrane transport"/>
    <property type="evidence" value="ECO:0007669"/>
    <property type="project" value="InterPro"/>
</dbReference>
<comment type="similarity">
    <text evidence="7">Belongs to the binding-protein-dependent transport system permease family.</text>
</comment>
<evidence type="ECO:0000256" key="4">
    <source>
        <dbReference type="ARBA" id="ARBA00022692"/>
    </source>
</evidence>
<dbReference type="RefSeq" id="WP_189083642.1">
    <property type="nucleotide sequence ID" value="NZ_BMRJ01000001.1"/>
</dbReference>
<feature type="transmembrane region" description="Helical" evidence="7">
    <location>
        <begin position="242"/>
        <end position="261"/>
    </location>
</feature>
<keyword evidence="6 7" id="KW-0472">Membrane</keyword>
<dbReference type="Proteomes" id="UP000610303">
    <property type="component" value="Unassembled WGS sequence"/>
</dbReference>
<evidence type="ECO:0000259" key="8">
    <source>
        <dbReference type="PROSITE" id="PS50928"/>
    </source>
</evidence>
<protein>
    <submittedName>
        <fullName evidence="9">Sugar ABC transporter permease</fullName>
    </submittedName>
</protein>
<dbReference type="InterPro" id="IPR035906">
    <property type="entry name" value="MetI-like_sf"/>
</dbReference>
<organism evidence="9 10">
    <name type="scientific">Agromyces mediolanus</name>
    <name type="common">Corynebacterium mediolanum</name>
    <dbReference type="NCBI Taxonomy" id="41986"/>
    <lineage>
        <taxon>Bacteria</taxon>
        <taxon>Bacillati</taxon>
        <taxon>Actinomycetota</taxon>
        <taxon>Actinomycetes</taxon>
        <taxon>Micrococcales</taxon>
        <taxon>Microbacteriaceae</taxon>
        <taxon>Agromyces</taxon>
    </lineage>
</organism>
<dbReference type="PROSITE" id="PS50928">
    <property type="entry name" value="ABC_TM1"/>
    <property type="match status" value="1"/>
</dbReference>
<dbReference type="Pfam" id="PF00528">
    <property type="entry name" value="BPD_transp_1"/>
    <property type="match status" value="1"/>
</dbReference>
<keyword evidence="4 7" id="KW-0812">Transmembrane</keyword>
<feature type="transmembrane region" description="Helical" evidence="7">
    <location>
        <begin position="184"/>
        <end position="205"/>
    </location>
</feature>
<evidence type="ECO:0000256" key="2">
    <source>
        <dbReference type="ARBA" id="ARBA00022448"/>
    </source>
</evidence>
<dbReference type="Gene3D" id="1.10.3720.10">
    <property type="entry name" value="MetI-like"/>
    <property type="match status" value="1"/>
</dbReference>
<dbReference type="EMBL" id="BMRJ01000001">
    <property type="protein sequence ID" value="GGR14619.1"/>
    <property type="molecule type" value="Genomic_DNA"/>
</dbReference>
<dbReference type="PANTHER" id="PTHR43744:SF12">
    <property type="entry name" value="ABC TRANSPORTER PERMEASE PROTEIN MG189-RELATED"/>
    <property type="match status" value="1"/>
</dbReference>
<proteinExistence type="inferred from homology"/>
<dbReference type="SUPFAM" id="SSF161098">
    <property type="entry name" value="MetI-like"/>
    <property type="match status" value="1"/>
</dbReference>
<feature type="transmembrane region" description="Helical" evidence="7">
    <location>
        <begin position="136"/>
        <end position="155"/>
    </location>
</feature>